<dbReference type="Pfam" id="PF12860">
    <property type="entry name" value="PAS_7"/>
    <property type="match status" value="1"/>
</dbReference>
<dbReference type="NCBIfam" id="TIGR00254">
    <property type="entry name" value="GGDEF"/>
    <property type="match status" value="1"/>
</dbReference>
<protein>
    <recommendedName>
        <fullName evidence="1">diguanylate cyclase</fullName>
        <ecNumber evidence="1">2.7.7.65</ecNumber>
    </recommendedName>
</protein>
<comment type="catalytic activity">
    <reaction evidence="2">
        <text>2 GTP = 3',3'-c-di-GMP + 2 diphosphate</text>
        <dbReference type="Rhea" id="RHEA:24898"/>
        <dbReference type="ChEBI" id="CHEBI:33019"/>
        <dbReference type="ChEBI" id="CHEBI:37565"/>
        <dbReference type="ChEBI" id="CHEBI:58805"/>
        <dbReference type="EC" id="2.7.7.65"/>
    </reaction>
</comment>
<evidence type="ECO:0000256" key="2">
    <source>
        <dbReference type="ARBA" id="ARBA00034247"/>
    </source>
</evidence>
<dbReference type="InterPro" id="IPR050469">
    <property type="entry name" value="Diguanylate_Cyclase"/>
</dbReference>
<feature type="domain" description="GGDEF" evidence="3">
    <location>
        <begin position="161"/>
        <end position="293"/>
    </location>
</feature>
<dbReference type="Proteomes" id="UP001017257">
    <property type="component" value="Chromosome"/>
</dbReference>
<dbReference type="Pfam" id="PF00990">
    <property type="entry name" value="GGDEF"/>
    <property type="match status" value="1"/>
</dbReference>
<evidence type="ECO:0000259" key="3">
    <source>
        <dbReference type="PROSITE" id="PS50887"/>
    </source>
</evidence>
<dbReference type="PANTHER" id="PTHR45138:SF9">
    <property type="entry name" value="DIGUANYLATE CYCLASE DGCM-RELATED"/>
    <property type="match status" value="1"/>
</dbReference>
<sequence>MEALADAGQAVSIYDDEDNLRYANATYRGMFLKGYEGPFTFTDILRYGAANGLGVRIDDGDVEALIARTLPRRRSSRRKSFETDLLDGRWFWIEHTVLPNGWVMTVGTDVSALKHSEKSLRQAHEAALLASRTDLLTGLPNRRYILELLDEALSAGRLSGAGLCAAIIDIDRFKQVNDTYGHEAGDAVLRHFAQVFREKLRPGDYLGRIGGEEFLLLVSDARLNDAARLLDGIRSGFAPAMLPDQATRRPVAFSAGLTEALPHDDRSTILYRADRAVYAAKAEGRNCTRIGLEAGTLAPPSADPQARDR</sequence>
<organism evidence="4 5">
    <name type="scientific">Microvirga terrae</name>
    <dbReference type="NCBI Taxonomy" id="2740529"/>
    <lineage>
        <taxon>Bacteria</taxon>
        <taxon>Pseudomonadati</taxon>
        <taxon>Pseudomonadota</taxon>
        <taxon>Alphaproteobacteria</taxon>
        <taxon>Hyphomicrobiales</taxon>
        <taxon>Methylobacteriaceae</taxon>
        <taxon>Microvirga</taxon>
    </lineage>
</organism>
<dbReference type="CDD" id="cd01949">
    <property type="entry name" value="GGDEF"/>
    <property type="match status" value="1"/>
</dbReference>
<dbReference type="SMART" id="SM00267">
    <property type="entry name" value="GGDEF"/>
    <property type="match status" value="1"/>
</dbReference>
<dbReference type="Gene3D" id="3.30.70.270">
    <property type="match status" value="1"/>
</dbReference>
<dbReference type="EMBL" id="CP102845">
    <property type="protein sequence ID" value="UVF17932.1"/>
    <property type="molecule type" value="Genomic_DNA"/>
</dbReference>
<reference evidence="4" key="1">
    <citation type="submission" date="2022-08" db="EMBL/GenBank/DDBJ databases">
        <title>Microvirga terrae sp. nov., isolated from soil.</title>
        <authorList>
            <person name="Kim K.H."/>
            <person name="Seo Y.L."/>
            <person name="Kim J.M."/>
            <person name="Lee J.K."/>
            <person name="Han D.M."/>
            <person name="Jeon C.O."/>
        </authorList>
    </citation>
    <scope>NUCLEOTIDE SEQUENCE</scope>
    <source>
        <strain evidence="4">R24</strain>
    </source>
</reference>
<dbReference type="PANTHER" id="PTHR45138">
    <property type="entry name" value="REGULATORY COMPONENTS OF SENSORY TRANSDUCTION SYSTEM"/>
    <property type="match status" value="1"/>
</dbReference>
<accession>A0ABY5RQ59</accession>
<proteinExistence type="predicted"/>
<keyword evidence="4" id="KW-0548">Nucleotidyltransferase</keyword>
<dbReference type="RefSeq" id="WP_173949188.1">
    <property type="nucleotide sequence ID" value="NZ_CP102845.1"/>
</dbReference>
<dbReference type="InterPro" id="IPR000160">
    <property type="entry name" value="GGDEF_dom"/>
</dbReference>
<dbReference type="EC" id="2.7.7.65" evidence="1"/>
<gene>
    <name evidence="4" type="ORF">HPT29_015560</name>
</gene>
<evidence type="ECO:0000313" key="4">
    <source>
        <dbReference type="EMBL" id="UVF17932.1"/>
    </source>
</evidence>
<keyword evidence="5" id="KW-1185">Reference proteome</keyword>
<dbReference type="PROSITE" id="PS50887">
    <property type="entry name" value="GGDEF"/>
    <property type="match status" value="1"/>
</dbReference>
<keyword evidence="4" id="KW-0808">Transferase</keyword>
<dbReference type="InterPro" id="IPR029787">
    <property type="entry name" value="Nucleotide_cyclase"/>
</dbReference>
<name>A0ABY5RQ59_9HYPH</name>
<evidence type="ECO:0000313" key="5">
    <source>
        <dbReference type="Proteomes" id="UP001017257"/>
    </source>
</evidence>
<evidence type="ECO:0000256" key="1">
    <source>
        <dbReference type="ARBA" id="ARBA00012528"/>
    </source>
</evidence>
<dbReference type="SUPFAM" id="SSF55073">
    <property type="entry name" value="Nucleotide cyclase"/>
    <property type="match status" value="1"/>
</dbReference>
<dbReference type="InterPro" id="IPR043128">
    <property type="entry name" value="Rev_trsase/Diguanyl_cyclase"/>
</dbReference>
<dbReference type="GO" id="GO:0052621">
    <property type="term" value="F:diguanylate cyclase activity"/>
    <property type="evidence" value="ECO:0007669"/>
    <property type="project" value="UniProtKB-EC"/>
</dbReference>